<dbReference type="KEGG" id="wse:WALSEDRAFT_60393"/>
<evidence type="ECO:0000256" key="2">
    <source>
        <dbReference type="SAM" id="SignalP"/>
    </source>
</evidence>
<feature type="chain" id="PRO_5003697697" evidence="2">
    <location>
        <begin position="20"/>
        <end position="228"/>
    </location>
</feature>
<keyword evidence="1" id="KW-1133">Transmembrane helix</keyword>
<dbReference type="RefSeq" id="XP_006958404.1">
    <property type="nucleotide sequence ID" value="XM_006958342.1"/>
</dbReference>
<evidence type="ECO:0000313" key="4">
    <source>
        <dbReference type="Proteomes" id="UP000005242"/>
    </source>
</evidence>
<dbReference type="AlphaFoldDB" id="I4YCM9"/>
<feature type="transmembrane region" description="Helical" evidence="1">
    <location>
        <begin position="164"/>
        <end position="186"/>
    </location>
</feature>
<proteinExistence type="predicted"/>
<keyword evidence="1" id="KW-0472">Membrane</keyword>
<keyword evidence="1" id="KW-0812">Transmembrane</keyword>
<keyword evidence="2" id="KW-0732">Signal</keyword>
<evidence type="ECO:0000256" key="1">
    <source>
        <dbReference type="SAM" id="Phobius"/>
    </source>
</evidence>
<dbReference type="HOGENOM" id="CLU_1215604_0_0_1"/>
<feature type="signal peptide" evidence="2">
    <location>
        <begin position="1"/>
        <end position="19"/>
    </location>
</feature>
<dbReference type="Proteomes" id="UP000005242">
    <property type="component" value="Unassembled WGS sequence"/>
</dbReference>
<reference evidence="3 4" key="1">
    <citation type="journal article" date="2012" name="Fungal Genet. Biol.">
        <title>The genome of the xerotolerant mold Wallemia sebi reveals adaptations to osmotic stress and suggests cryptic sexual reproduction.</title>
        <authorList>
            <person name="Padamsee M."/>
            <person name="Kumar T.K.A."/>
            <person name="Riley R."/>
            <person name="Binder M."/>
            <person name="Boyd A."/>
            <person name="Calvo A.M."/>
            <person name="Furukawa K."/>
            <person name="Hesse C."/>
            <person name="Hohmann S."/>
            <person name="James T.Y."/>
            <person name="LaButti K."/>
            <person name="Lapidus A."/>
            <person name="Lindquist E."/>
            <person name="Lucas S."/>
            <person name="Miller K."/>
            <person name="Shantappa S."/>
            <person name="Grigoriev I.V."/>
            <person name="Hibbett D.S."/>
            <person name="McLaughlin D.J."/>
            <person name="Spatafora J.W."/>
            <person name="Aime M.C."/>
        </authorList>
    </citation>
    <scope>NUCLEOTIDE SEQUENCE [LARGE SCALE GENOMIC DNA]</scope>
    <source>
        <strain evidence="4">ATCC MYA-4683 / CBS 633.66</strain>
    </source>
</reference>
<dbReference type="EMBL" id="JH668231">
    <property type="protein sequence ID" value="EIM21721.1"/>
    <property type="molecule type" value="Genomic_DNA"/>
</dbReference>
<protein>
    <submittedName>
        <fullName evidence="3">Uncharacterized protein</fullName>
    </submittedName>
</protein>
<dbReference type="GeneID" id="18473926"/>
<evidence type="ECO:0000313" key="3">
    <source>
        <dbReference type="EMBL" id="EIM21721.1"/>
    </source>
</evidence>
<dbReference type="InParanoid" id="I4YCM9"/>
<organism evidence="3 4">
    <name type="scientific">Wallemia mellicola (strain ATCC MYA-4683 / CBS 633.66)</name>
    <name type="common">Wallemia sebi (CBS 633.66)</name>
    <dbReference type="NCBI Taxonomy" id="671144"/>
    <lineage>
        <taxon>Eukaryota</taxon>
        <taxon>Fungi</taxon>
        <taxon>Dikarya</taxon>
        <taxon>Basidiomycota</taxon>
        <taxon>Wallemiomycotina</taxon>
        <taxon>Wallemiomycetes</taxon>
        <taxon>Wallemiales</taxon>
        <taxon>Wallemiaceae</taxon>
        <taxon>Wallemia</taxon>
    </lineage>
</organism>
<sequence length="228" mass="25891">MFVKLSGLFLVLKAVPAVSEEFVHFKWSDYHALGEQTYGVNALKESEEESDFPQASPPNESLDFYWKKIPGSKEGVHSEMFAYDPLPLDLFPNEAWNRSMGAQYHYEDSQLSKRQGGPICQHLSVCENSPAVSNFQELFDRLDPYTCDNIKESSKNWILEKWPYLARATVINIAFAIVGGVTTFYITQNASKDNKPSYTCNVSKDDACGICEAQEFYHRIDGKIEEIC</sequence>
<name>I4YCM9_WALMC</name>
<accession>I4YCM9</accession>
<gene>
    <name evidence="3" type="ORF">WALSEDRAFT_60393</name>
</gene>
<keyword evidence="4" id="KW-1185">Reference proteome</keyword>